<dbReference type="Gene3D" id="3.40.640.10">
    <property type="entry name" value="Type I PLP-dependent aspartate aminotransferase-like (Major domain)"/>
    <property type="match status" value="1"/>
</dbReference>
<comment type="similarity">
    <text evidence="2">Belongs to the threonine aldolase family.</text>
</comment>
<evidence type="ECO:0000256" key="3">
    <source>
        <dbReference type="ARBA" id="ARBA00022898"/>
    </source>
</evidence>
<dbReference type="Gene3D" id="3.90.1150.10">
    <property type="entry name" value="Aspartate Aminotransferase, domain 1"/>
    <property type="match status" value="1"/>
</dbReference>
<proteinExistence type="inferred from homology"/>
<dbReference type="PANTHER" id="PTHR48097">
    <property type="entry name" value="L-THREONINE ALDOLASE-RELATED"/>
    <property type="match status" value="1"/>
</dbReference>
<evidence type="ECO:0000256" key="1">
    <source>
        <dbReference type="ARBA" id="ARBA00001933"/>
    </source>
</evidence>
<name>A0A4U3L6S1_9BACT</name>
<organism evidence="5 6">
    <name type="scientific">Ilyomonas limi</name>
    <dbReference type="NCBI Taxonomy" id="2575867"/>
    <lineage>
        <taxon>Bacteria</taxon>
        <taxon>Pseudomonadati</taxon>
        <taxon>Bacteroidota</taxon>
        <taxon>Chitinophagia</taxon>
        <taxon>Chitinophagales</taxon>
        <taxon>Chitinophagaceae</taxon>
        <taxon>Ilyomonas</taxon>
    </lineage>
</organism>
<reference evidence="5 6" key="1">
    <citation type="submission" date="2019-05" db="EMBL/GenBank/DDBJ databases">
        <title>Panacibacter sp. strain 17mud1-8 Genome sequencing and assembly.</title>
        <authorList>
            <person name="Chhetri G."/>
        </authorList>
    </citation>
    <scope>NUCLEOTIDE SEQUENCE [LARGE SCALE GENOMIC DNA]</scope>
    <source>
        <strain evidence="5 6">17mud1-8</strain>
    </source>
</reference>
<dbReference type="SUPFAM" id="SSF53383">
    <property type="entry name" value="PLP-dependent transferases"/>
    <property type="match status" value="1"/>
</dbReference>
<sequence>MKDTYLSLASENYAGVHPDILNAIIQCNSGHQRSYGNDNYTAKARAVMKAQFGEDAEIHFVLNGTGANVFALSTMTRSYNAIICSDMAHVFVSESTAVEAFTGCRLLLVKTKDGKIIPQELEQAITRIGDIHFPQAKVLTITQPTEYGTVYTLEEMKELVAIARKSNLYVHIDGARLFNAAVALDCSLKEAVASADAVSLGGTKAGMMIGEAVIFLNKDLYNESGYLLKRSMQLASKMRFISCQFEAMLSNDLWKKIATHTNAMAKLLAKGLQQFEEVQITQPVDTNAVFAILPKPWYDALQSVMPFYIWDEAINEARLICSFDIQEEDINRFIEAIRGLKKEGR</sequence>
<dbReference type="CDD" id="cd06502">
    <property type="entry name" value="TA_like"/>
    <property type="match status" value="1"/>
</dbReference>
<gene>
    <name evidence="5" type="ORF">FC093_04465</name>
</gene>
<evidence type="ECO:0000256" key="2">
    <source>
        <dbReference type="ARBA" id="ARBA00006966"/>
    </source>
</evidence>
<dbReference type="OrthoDB" id="9774495at2"/>
<comment type="cofactor">
    <cofactor evidence="1">
        <name>pyridoxal 5'-phosphate</name>
        <dbReference type="ChEBI" id="CHEBI:597326"/>
    </cofactor>
</comment>
<dbReference type="InterPro" id="IPR015424">
    <property type="entry name" value="PyrdxlP-dep_Trfase"/>
</dbReference>
<feature type="domain" description="Aromatic amino acid beta-eliminating lyase/threonine aldolase" evidence="4">
    <location>
        <begin position="8"/>
        <end position="292"/>
    </location>
</feature>
<dbReference type="PANTHER" id="PTHR48097:SF5">
    <property type="entry name" value="LOW SPECIFICITY L-THREONINE ALDOLASE"/>
    <property type="match status" value="1"/>
</dbReference>
<dbReference type="GO" id="GO:0006520">
    <property type="term" value="P:amino acid metabolic process"/>
    <property type="evidence" value="ECO:0007669"/>
    <property type="project" value="InterPro"/>
</dbReference>
<keyword evidence="3" id="KW-0663">Pyridoxal phosphate</keyword>
<dbReference type="RefSeq" id="WP_137260547.1">
    <property type="nucleotide sequence ID" value="NZ_SZQL01000002.1"/>
</dbReference>
<dbReference type="InterPro" id="IPR015421">
    <property type="entry name" value="PyrdxlP-dep_Trfase_major"/>
</dbReference>
<dbReference type="AlphaFoldDB" id="A0A4U3L6S1"/>
<dbReference type="InterPro" id="IPR015422">
    <property type="entry name" value="PyrdxlP-dep_Trfase_small"/>
</dbReference>
<evidence type="ECO:0000313" key="6">
    <source>
        <dbReference type="Proteomes" id="UP000305848"/>
    </source>
</evidence>
<keyword evidence="6" id="KW-1185">Reference proteome</keyword>
<dbReference type="Proteomes" id="UP000305848">
    <property type="component" value="Unassembled WGS sequence"/>
</dbReference>
<evidence type="ECO:0000259" key="4">
    <source>
        <dbReference type="Pfam" id="PF01212"/>
    </source>
</evidence>
<dbReference type="EMBL" id="SZQL01000002">
    <property type="protein sequence ID" value="TKK70948.1"/>
    <property type="molecule type" value="Genomic_DNA"/>
</dbReference>
<dbReference type="InterPro" id="IPR001597">
    <property type="entry name" value="ArAA_b-elim_lyase/Thr_aldolase"/>
</dbReference>
<protein>
    <submittedName>
        <fullName evidence="5">Low specificity L-threonine aldolase</fullName>
    </submittedName>
</protein>
<evidence type="ECO:0000313" key="5">
    <source>
        <dbReference type="EMBL" id="TKK70948.1"/>
    </source>
</evidence>
<dbReference type="Pfam" id="PF01212">
    <property type="entry name" value="Beta_elim_lyase"/>
    <property type="match status" value="1"/>
</dbReference>
<dbReference type="GO" id="GO:0016829">
    <property type="term" value="F:lyase activity"/>
    <property type="evidence" value="ECO:0007669"/>
    <property type="project" value="InterPro"/>
</dbReference>
<accession>A0A4U3L6S1</accession>
<comment type="caution">
    <text evidence="5">The sequence shown here is derived from an EMBL/GenBank/DDBJ whole genome shotgun (WGS) entry which is preliminary data.</text>
</comment>